<reference evidence="1 2" key="1">
    <citation type="submission" date="2021-06" db="EMBL/GenBank/DDBJ databases">
        <title>Caerostris extrusa draft genome.</title>
        <authorList>
            <person name="Kono N."/>
            <person name="Arakawa K."/>
        </authorList>
    </citation>
    <scope>NUCLEOTIDE SEQUENCE [LARGE SCALE GENOMIC DNA]</scope>
</reference>
<protein>
    <submittedName>
        <fullName evidence="1">Uncharacterized protein</fullName>
    </submittedName>
</protein>
<dbReference type="AlphaFoldDB" id="A0AAV4UYH0"/>
<gene>
    <name evidence="1" type="ORF">CEXT_5731</name>
</gene>
<proteinExistence type="predicted"/>
<name>A0AAV4UYH0_CAEEX</name>
<organism evidence="1 2">
    <name type="scientific">Caerostris extrusa</name>
    <name type="common">Bark spider</name>
    <name type="synonym">Caerostris bankana</name>
    <dbReference type="NCBI Taxonomy" id="172846"/>
    <lineage>
        <taxon>Eukaryota</taxon>
        <taxon>Metazoa</taxon>
        <taxon>Ecdysozoa</taxon>
        <taxon>Arthropoda</taxon>
        <taxon>Chelicerata</taxon>
        <taxon>Arachnida</taxon>
        <taxon>Araneae</taxon>
        <taxon>Araneomorphae</taxon>
        <taxon>Entelegynae</taxon>
        <taxon>Araneoidea</taxon>
        <taxon>Araneidae</taxon>
        <taxon>Caerostris</taxon>
    </lineage>
</organism>
<evidence type="ECO:0000313" key="1">
    <source>
        <dbReference type="EMBL" id="GIY62783.1"/>
    </source>
</evidence>
<evidence type="ECO:0000313" key="2">
    <source>
        <dbReference type="Proteomes" id="UP001054945"/>
    </source>
</evidence>
<keyword evidence="2" id="KW-1185">Reference proteome</keyword>
<comment type="caution">
    <text evidence="1">The sequence shown here is derived from an EMBL/GenBank/DDBJ whole genome shotgun (WGS) entry which is preliminary data.</text>
</comment>
<sequence>MKGHKDMMDIDGVAGNIRELRAFNLSILAKLSQTPIDSSRVQNPLFPRGYCYHIINPFHSTPDSLSLNGTMHKQLPLFFFQQCPDEDFSMSLCNRTLTFQ</sequence>
<dbReference type="EMBL" id="BPLR01013665">
    <property type="protein sequence ID" value="GIY62783.1"/>
    <property type="molecule type" value="Genomic_DNA"/>
</dbReference>
<dbReference type="Proteomes" id="UP001054945">
    <property type="component" value="Unassembled WGS sequence"/>
</dbReference>
<accession>A0AAV4UYH0</accession>